<protein>
    <submittedName>
        <fullName evidence="1">Uncharacterized protein</fullName>
    </submittedName>
</protein>
<sequence>MHQMVDETDGLRNANDAWLRQLAREVSLHQRAVLLDPVLEETIPLDPARRKPRHGVGPHPVRRGVDSAVWDHSAGGSDGGDNLVVLRQNPAEQPHTELFCTRGPQQPPKFDARGRHGTPTAMPQDHSGCFFADALRLPLGKA</sequence>
<proteinExistence type="predicted"/>
<gene>
    <name evidence="1" type="ORF">PGLA1383_LOCUS36227</name>
</gene>
<evidence type="ECO:0000313" key="1">
    <source>
        <dbReference type="EMBL" id="CAE8618615.1"/>
    </source>
</evidence>
<dbReference type="EMBL" id="CAJNNV010026605">
    <property type="protein sequence ID" value="CAE8618615.1"/>
    <property type="molecule type" value="Genomic_DNA"/>
</dbReference>
<name>A0A813FY73_POLGL</name>
<reference evidence="1" key="1">
    <citation type="submission" date="2021-02" db="EMBL/GenBank/DDBJ databases">
        <authorList>
            <person name="Dougan E. K."/>
            <person name="Rhodes N."/>
            <person name="Thang M."/>
            <person name="Chan C."/>
        </authorList>
    </citation>
    <scope>NUCLEOTIDE SEQUENCE</scope>
</reference>
<dbReference type="AlphaFoldDB" id="A0A813FY73"/>
<evidence type="ECO:0000313" key="2">
    <source>
        <dbReference type="Proteomes" id="UP000654075"/>
    </source>
</evidence>
<keyword evidence="2" id="KW-1185">Reference proteome</keyword>
<organism evidence="1 2">
    <name type="scientific">Polarella glacialis</name>
    <name type="common">Dinoflagellate</name>
    <dbReference type="NCBI Taxonomy" id="89957"/>
    <lineage>
        <taxon>Eukaryota</taxon>
        <taxon>Sar</taxon>
        <taxon>Alveolata</taxon>
        <taxon>Dinophyceae</taxon>
        <taxon>Suessiales</taxon>
        <taxon>Suessiaceae</taxon>
        <taxon>Polarella</taxon>
    </lineage>
</organism>
<comment type="caution">
    <text evidence="1">The sequence shown here is derived from an EMBL/GenBank/DDBJ whole genome shotgun (WGS) entry which is preliminary data.</text>
</comment>
<accession>A0A813FY73</accession>
<dbReference type="Proteomes" id="UP000654075">
    <property type="component" value="Unassembled WGS sequence"/>
</dbReference>